<dbReference type="SUPFAM" id="SSF53850">
    <property type="entry name" value="Periplasmic binding protein-like II"/>
    <property type="match status" value="1"/>
</dbReference>
<dbReference type="Gene3D" id="3.40.190.10">
    <property type="entry name" value="Periplasmic binding protein-like II"/>
    <property type="match status" value="2"/>
</dbReference>
<evidence type="ECO:0000313" key="1">
    <source>
        <dbReference type="EMBL" id="BBR37853.1"/>
    </source>
</evidence>
<sequence>MKHGWWLLGCWCGWLSSAPLTLVTGDYSPYSGADLPEGGQSTRLVTRVLHTAGYHDLVVDYLPWARGYQQALNGLATATYPYARTRERELDFYYSDPIHLDHLSWFTYRGSQAVLAGRWQGLKVCMPLGWRSSNFDSVVKQFGLIVQSPKTLTQCLQLLARQRVDLITMNDAVMADASLQAFGDPCHLQPLPYFREAEALYLIVSRKLPDGADVVRRFNRALATLHANGSYDELVGGRNGGRCHLWQKK</sequence>
<dbReference type="RefSeq" id="WP_182938745.1">
    <property type="nucleotide sequence ID" value="NZ_AP022038.1"/>
</dbReference>
<dbReference type="EMBL" id="AP022038">
    <property type="protein sequence ID" value="BBR37853.1"/>
    <property type="molecule type" value="Genomic_DNA"/>
</dbReference>
<protein>
    <submittedName>
        <fullName evidence="1">Uncharacterized protein</fullName>
    </submittedName>
</protein>
<name>A0A6S5D4R5_AERVE</name>
<reference evidence="1 2" key="1">
    <citation type="submission" date="2019-12" db="EMBL/GenBank/DDBJ databases">
        <title>complete genome sequences of Aeromonas veronii str. WP3-W19-ESBL-03 isolated from wastewater treatment plant effluent.</title>
        <authorList>
            <person name="Sekizuka T."/>
            <person name="Itokawa K."/>
            <person name="Yatsu K."/>
            <person name="Inamine Y."/>
            <person name="Kuroda M."/>
        </authorList>
    </citation>
    <scope>NUCLEOTIDE SEQUENCE [LARGE SCALE GENOMIC DNA]</scope>
    <source>
        <strain evidence="1 2">WP3-W19-ESBL-03</strain>
    </source>
</reference>
<dbReference type="AlphaFoldDB" id="A0A6S5D4R5"/>
<organism evidence="1 2">
    <name type="scientific">Aeromonas veronii</name>
    <dbReference type="NCBI Taxonomy" id="654"/>
    <lineage>
        <taxon>Bacteria</taxon>
        <taxon>Pseudomonadati</taxon>
        <taxon>Pseudomonadota</taxon>
        <taxon>Gammaproteobacteria</taxon>
        <taxon>Aeromonadales</taxon>
        <taxon>Aeromonadaceae</taxon>
        <taxon>Aeromonas</taxon>
    </lineage>
</organism>
<dbReference type="PANTHER" id="PTHR38834">
    <property type="entry name" value="PERIPLASMIC SUBSTRATE BINDING PROTEIN FAMILY 3"/>
    <property type="match status" value="1"/>
</dbReference>
<dbReference type="PANTHER" id="PTHR38834:SF3">
    <property type="entry name" value="SOLUTE-BINDING PROTEIN FAMILY 3_N-TERMINAL DOMAIN-CONTAINING PROTEIN"/>
    <property type="match status" value="1"/>
</dbReference>
<dbReference type="Proteomes" id="UP000515442">
    <property type="component" value="Chromosome"/>
</dbReference>
<accession>A0A6S5D4R5</accession>
<gene>
    <name evidence="1" type="ORF">WP3W19E03_03780</name>
</gene>
<evidence type="ECO:0000313" key="2">
    <source>
        <dbReference type="Proteomes" id="UP000515442"/>
    </source>
</evidence>
<proteinExistence type="predicted"/>